<dbReference type="Proteomes" id="UP001159405">
    <property type="component" value="Unassembled WGS sequence"/>
</dbReference>
<proteinExistence type="predicted"/>
<dbReference type="InterPro" id="IPR052925">
    <property type="entry name" value="Phage_Integrase-like_Recomb"/>
</dbReference>
<sequence length="279" mass="31614">FFIAERNKSDCLTSFSTLLRVFMSLKAPVVASKTIGPSREIEFMGIILDSVRMEARLPQDKLIRINQLLDSFKNRRSVRLVELQSLIGTLHHVENFSLQMEWALLFSRSWLSPRDFSMIWAAFNLAFFAFLRCSEFTYCGVRTFRQQFDLSTDCITFHPSLSCPQRITVYLKSSKTDIAREGQSLTIARTSTPLCAVAAMQEYFLLVRPRHGPLFYFASGRYLTRGIVSDLLRDSARVAGLPYQSLKGHSFRIGAASVAAAAGLPDWLIKVLGRWSSDC</sequence>
<feature type="non-terminal residue" evidence="3">
    <location>
        <position position="1"/>
    </location>
</feature>
<dbReference type="EMBL" id="CALNXK010000050">
    <property type="protein sequence ID" value="CAH3131817.1"/>
    <property type="molecule type" value="Genomic_DNA"/>
</dbReference>
<gene>
    <name evidence="3" type="ORF">PLOB_00036291</name>
</gene>
<dbReference type="Gene3D" id="1.10.443.10">
    <property type="entry name" value="Intergrase catalytic core"/>
    <property type="match status" value="1"/>
</dbReference>
<evidence type="ECO:0000259" key="2">
    <source>
        <dbReference type="PROSITE" id="PS51898"/>
    </source>
</evidence>
<dbReference type="InterPro" id="IPR002104">
    <property type="entry name" value="Integrase_catalytic"/>
</dbReference>
<keyword evidence="4" id="KW-1185">Reference proteome</keyword>
<dbReference type="PROSITE" id="PS51898">
    <property type="entry name" value="TYR_RECOMBINASE"/>
    <property type="match status" value="1"/>
</dbReference>
<dbReference type="SUPFAM" id="SSF56349">
    <property type="entry name" value="DNA breaking-rejoining enzymes"/>
    <property type="match status" value="1"/>
</dbReference>
<feature type="domain" description="Tyr recombinase" evidence="2">
    <location>
        <begin position="91"/>
        <end position="279"/>
    </location>
</feature>
<organism evidence="3 4">
    <name type="scientific">Porites lobata</name>
    <dbReference type="NCBI Taxonomy" id="104759"/>
    <lineage>
        <taxon>Eukaryota</taxon>
        <taxon>Metazoa</taxon>
        <taxon>Cnidaria</taxon>
        <taxon>Anthozoa</taxon>
        <taxon>Hexacorallia</taxon>
        <taxon>Scleractinia</taxon>
        <taxon>Fungiina</taxon>
        <taxon>Poritidae</taxon>
        <taxon>Porites</taxon>
    </lineage>
</organism>
<keyword evidence="1" id="KW-0233">DNA recombination</keyword>
<protein>
    <recommendedName>
        <fullName evidence="2">Tyr recombinase domain-containing protein</fullName>
    </recommendedName>
</protein>
<reference evidence="3 4" key="1">
    <citation type="submission" date="2022-05" db="EMBL/GenBank/DDBJ databases">
        <authorList>
            <consortium name="Genoscope - CEA"/>
            <person name="William W."/>
        </authorList>
    </citation>
    <scope>NUCLEOTIDE SEQUENCE [LARGE SCALE GENOMIC DNA]</scope>
</reference>
<evidence type="ECO:0000313" key="3">
    <source>
        <dbReference type="EMBL" id="CAH3131817.1"/>
    </source>
</evidence>
<name>A0ABN8P484_9CNID</name>
<dbReference type="InterPro" id="IPR011010">
    <property type="entry name" value="DNA_brk_join_enz"/>
</dbReference>
<dbReference type="PANTHER" id="PTHR34605:SF3">
    <property type="entry name" value="P CELL-TYPE AGGLUTINATION PROTEIN MAP4-LIKE-RELATED"/>
    <property type="match status" value="1"/>
</dbReference>
<comment type="caution">
    <text evidence="3">The sequence shown here is derived from an EMBL/GenBank/DDBJ whole genome shotgun (WGS) entry which is preliminary data.</text>
</comment>
<accession>A0ABN8P484</accession>
<feature type="non-terminal residue" evidence="3">
    <location>
        <position position="279"/>
    </location>
</feature>
<dbReference type="InterPro" id="IPR013762">
    <property type="entry name" value="Integrase-like_cat_sf"/>
</dbReference>
<evidence type="ECO:0000313" key="4">
    <source>
        <dbReference type="Proteomes" id="UP001159405"/>
    </source>
</evidence>
<dbReference type="PANTHER" id="PTHR34605">
    <property type="entry name" value="PHAGE_INTEGRASE DOMAIN-CONTAINING PROTEIN"/>
    <property type="match status" value="1"/>
</dbReference>
<evidence type="ECO:0000256" key="1">
    <source>
        <dbReference type="ARBA" id="ARBA00023172"/>
    </source>
</evidence>